<dbReference type="SMART" id="SM00245">
    <property type="entry name" value="TSPc"/>
    <property type="match status" value="1"/>
</dbReference>
<dbReference type="RefSeq" id="WP_345626462.1">
    <property type="nucleotide sequence ID" value="NZ_BAABJQ010000002.1"/>
</dbReference>
<evidence type="ECO:0000313" key="3">
    <source>
        <dbReference type="Proteomes" id="UP001501570"/>
    </source>
</evidence>
<comment type="caution">
    <text evidence="2">The sequence shown here is derived from an EMBL/GenBank/DDBJ whole genome shotgun (WGS) entry which is preliminary data.</text>
</comment>
<dbReference type="Gene3D" id="3.90.226.10">
    <property type="entry name" value="2-enoyl-CoA Hydratase, Chain A, domain 1"/>
    <property type="match status" value="1"/>
</dbReference>
<proteinExistence type="predicted"/>
<sequence>MPMSLVEKAVELLRGKYIFADKAEEAATAILKELAAGQYEGLDEAALGERLTATLFEICQDRHLRVRVRDESLHEALAESELEAAWREQQRLTNHGIARVERLDGNVGYLDLRGVTGAAIGGRAIAAAMELVSHTHALIVDLRKNRGGSPDGVIFWTSYFFPDGDTHLNNIYDGATGLTRQYWSLSWLPGERYLDRPVYLLTSDFTFSAGEEFCYNLKAQGRATLIGETTRGGAHPTEAFPITPTFEITVPIARSVNPITGGNWEGTGVEPDVAVPAAQAFDTAYREALRQVLAASTSPTVLLEARTALG</sequence>
<accession>A0ABP9RM56</accession>
<dbReference type="Pfam" id="PF11918">
    <property type="entry name" value="Peptidase_S41_N"/>
    <property type="match status" value="1"/>
</dbReference>
<dbReference type="InterPro" id="IPR005151">
    <property type="entry name" value="Tail-specific_protease"/>
</dbReference>
<feature type="domain" description="Tail specific protease" evidence="1">
    <location>
        <begin position="79"/>
        <end position="276"/>
    </location>
</feature>
<dbReference type="PANTHER" id="PTHR11261:SF3">
    <property type="entry name" value="RETINOL-BINDING PROTEIN 3"/>
    <property type="match status" value="1"/>
</dbReference>
<dbReference type="SUPFAM" id="SSF52096">
    <property type="entry name" value="ClpP/crotonase"/>
    <property type="match status" value="1"/>
</dbReference>
<name>A0ABP9RM56_9ACTN</name>
<evidence type="ECO:0000259" key="1">
    <source>
        <dbReference type="SMART" id="SM00245"/>
    </source>
</evidence>
<organism evidence="2 3">
    <name type="scientific">Rugosimonospora acidiphila</name>
    <dbReference type="NCBI Taxonomy" id="556531"/>
    <lineage>
        <taxon>Bacteria</taxon>
        <taxon>Bacillati</taxon>
        <taxon>Actinomycetota</taxon>
        <taxon>Actinomycetes</taxon>
        <taxon>Micromonosporales</taxon>
        <taxon>Micromonosporaceae</taxon>
        <taxon>Rugosimonospora</taxon>
    </lineage>
</organism>
<keyword evidence="3" id="KW-1185">Reference proteome</keyword>
<dbReference type="Proteomes" id="UP001501570">
    <property type="component" value="Unassembled WGS sequence"/>
</dbReference>
<dbReference type="InterPro" id="IPR029045">
    <property type="entry name" value="ClpP/crotonase-like_dom_sf"/>
</dbReference>
<gene>
    <name evidence="2" type="ORF">GCM10023322_09750</name>
</gene>
<dbReference type="EMBL" id="BAABJQ010000002">
    <property type="protein sequence ID" value="GAA5179529.1"/>
    <property type="molecule type" value="Genomic_DNA"/>
</dbReference>
<evidence type="ECO:0000313" key="2">
    <source>
        <dbReference type="EMBL" id="GAA5179529.1"/>
    </source>
</evidence>
<dbReference type="Pfam" id="PF03572">
    <property type="entry name" value="Peptidase_S41"/>
    <property type="match status" value="1"/>
</dbReference>
<dbReference type="Gene3D" id="3.30.750.44">
    <property type="match status" value="1"/>
</dbReference>
<protein>
    <submittedName>
        <fullName evidence="2">S41 family peptidase</fullName>
    </submittedName>
</protein>
<reference evidence="3" key="1">
    <citation type="journal article" date="2019" name="Int. J. Syst. Evol. Microbiol.">
        <title>The Global Catalogue of Microorganisms (GCM) 10K type strain sequencing project: providing services to taxonomists for standard genome sequencing and annotation.</title>
        <authorList>
            <consortium name="The Broad Institute Genomics Platform"/>
            <consortium name="The Broad Institute Genome Sequencing Center for Infectious Disease"/>
            <person name="Wu L."/>
            <person name="Ma J."/>
        </authorList>
    </citation>
    <scope>NUCLEOTIDE SEQUENCE [LARGE SCALE GENOMIC DNA]</scope>
    <source>
        <strain evidence="3">JCM 18304</strain>
    </source>
</reference>
<dbReference type="CDD" id="cd07563">
    <property type="entry name" value="Peptidase_S41_IRBP"/>
    <property type="match status" value="1"/>
</dbReference>
<dbReference type="PANTHER" id="PTHR11261">
    <property type="entry name" value="INTERPHOTORECEPTOR RETINOID-BINDING PROTEIN"/>
    <property type="match status" value="1"/>
</dbReference>